<evidence type="ECO:0000256" key="2">
    <source>
        <dbReference type="ARBA" id="ARBA00022723"/>
    </source>
</evidence>
<dbReference type="GO" id="GO:0009055">
    <property type="term" value="F:electron transfer activity"/>
    <property type="evidence" value="ECO:0007669"/>
    <property type="project" value="InterPro"/>
</dbReference>
<keyword evidence="2 4" id="KW-0479">Metal-binding</keyword>
<accession>A0A1D9MC64</accession>
<evidence type="ECO:0000256" key="1">
    <source>
        <dbReference type="ARBA" id="ARBA00022617"/>
    </source>
</evidence>
<organism evidence="6 7">
    <name type="scientific">Rhodobacter xanthinilyticus</name>
    <dbReference type="NCBI Taxonomy" id="1850250"/>
    <lineage>
        <taxon>Bacteria</taxon>
        <taxon>Pseudomonadati</taxon>
        <taxon>Pseudomonadota</taxon>
        <taxon>Alphaproteobacteria</taxon>
        <taxon>Rhodobacterales</taxon>
        <taxon>Rhodobacter group</taxon>
        <taxon>Rhodobacter</taxon>
    </lineage>
</organism>
<dbReference type="PROSITE" id="PS51007">
    <property type="entry name" value="CYTC"/>
    <property type="match status" value="1"/>
</dbReference>
<dbReference type="InterPro" id="IPR009056">
    <property type="entry name" value="Cyt_c-like_dom"/>
</dbReference>
<dbReference type="GO" id="GO:0020037">
    <property type="term" value="F:heme binding"/>
    <property type="evidence" value="ECO:0007669"/>
    <property type="project" value="InterPro"/>
</dbReference>
<dbReference type="KEGG" id="rhp:LPB142_08945"/>
<evidence type="ECO:0000313" key="6">
    <source>
        <dbReference type="EMBL" id="AOZ69421.1"/>
    </source>
</evidence>
<dbReference type="Gene3D" id="1.10.760.10">
    <property type="entry name" value="Cytochrome c-like domain"/>
    <property type="match status" value="1"/>
</dbReference>
<name>A0A1D9MC64_9RHOB</name>
<protein>
    <recommendedName>
        <fullName evidence="5">Cytochrome c domain-containing protein</fullName>
    </recommendedName>
</protein>
<keyword evidence="7" id="KW-1185">Reference proteome</keyword>
<evidence type="ECO:0000313" key="7">
    <source>
        <dbReference type="Proteomes" id="UP000176562"/>
    </source>
</evidence>
<evidence type="ECO:0000256" key="4">
    <source>
        <dbReference type="PROSITE-ProRule" id="PRU00433"/>
    </source>
</evidence>
<dbReference type="AlphaFoldDB" id="A0A1D9MC64"/>
<dbReference type="InterPro" id="IPR036909">
    <property type="entry name" value="Cyt_c-like_dom_sf"/>
</dbReference>
<proteinExistence type="predicted"/>
<feature type="domain" description="Cytochrome c" evidence="5">
    <location>
        <begin position="5"/>
        <end position="70"/>
    </location>
</feature>
<evidence type="ECO:0000256" key="3">
    <source>
        <dbReference type="ARBA" id="ARBA00023004"/>
    </source>
</evidence>
<dbReference type="SUPFAM" id="SSF46626">
    <property type="entry name" value="Cytochrome c"/>
    <property type="match status" value="1"/>
</dbReference>
<dbReference type="GO" id="GO:0046872">
    <property type="term" value="F:metal ion binding"/>
    <property type="evidence" value="ECO:0007669"/>
    <property type="project" value="UniProtKB-KW"/>
</dbReference>
<keyword evidence="1 4" id="KW-0349">Heme</keyword>
<dbReference type="Proteomes" id="UP000176562">
    <property type="component" value="Chromosome"/>
</dbReference>
<sequence>MAATPDPAAGAAAYQKACARCHRDPAKLVAQSAGARTAEDFAAWLSAYLATHHTPGPQAAADIAAWLALR</sequence>
<keyword evidence="3 4" id="KW-0408">Iron</keyword>
<evidence type="ECO:0000259" key="5">
    <source>
        <dbReference type="PROSITE" id="PS51007"/>
    </source>
</evidence>
<reference evidence="6 7" key="1">
    <citation type="submission" date="2016-10" db="EMBL/GenBank/DDBJ databases">
        <title>Rhodobacter sp. LPB0142, isolated from sea water.</title>
        <authorList>
            <person name="Kim E."/>
            <person name="Yi H."/>
        </authorList>
    </citation>
    <scope>NUCLEOTIDE SEQUENCE [LARGE SCALE GENOMIC DNA]</scope>
    <source>
        <strain evidence="6 7">LPB0142</strain>
    </source>
</reference>
<dbReference type="RefSeq" id="WP_071166163.1">
    <property type="nucleotide sequence ID" value="NZ_CP017781.1"/>
</dbReference>
<dbReference type="EMBL" id="CP017781">
    <property type="protein sequence ID" value="AOZ69421.1"/>
    <property type="molecule type" value="Genomic_DNA"/>
</dbReference>
<dbReference type="STRING" id="1850250.LPB142_08945"/>
<gene>
    <name evidence="6" type="ORF">LPB142_08945</name>
</gene>